<dbReference type="RefSeq" id="WP_203659106.1">
    <property type="nucleotide sequence ID" value="NZ_BAAAZM010000008.1"/>
</dbReference>
<feature type="transmembrane region" description="Helical" evidence="1">
    <location>
        <begin position="177"/>
        <end position="198"/>
    </location>
</feature>
<evidence type="ECO:0000313" key="2">
    <source>
        <dbReference type="EMBL" id="GID12788.1"/>
    </source>
</evidence>
<feature type="transmembrane region" description="Helical" evidence="1">
    <location>
        <begin position="136"/>
        <end position="157"/>
    </location>
</feature>
<evidence type="ECO:0000313" key="3">
    <source>
        <dbReference type="Proteomes" id="UP000612808"/>
    </source>
</evidence>
<reference evidence="2" key="1">
    <citation type="submission" date="2021-01" db="EMBL/GenBank/DDBJ databases">
        <title>Whole genome shotgun sequence of Actinocatenispora rupis NBRC 107355.</title>
        <authorList>
            <person name="Komaki H."/>
            <person name="Tamura T."/>
        </authorList>
    </citation>
    <scope>NUCLEOTIDE SEQUENCE</scope>
    <source>
        <strain evidence="2">NBRC 107355</strain>
    </source>
</reference>
<dbReference type="AlphaFoldDB" id="A0A8J3J250"/>
<keyword evidence="3" id="KW-1185">Reference proteome</keyword>
<feature type="transmembrane region" description="Helical" evidence="1">
    <location>
        <begin position="210"/>
        <end position="229"/>
    </location>
</feature>
<organism evidence="2 3">
    <name type="scientific">Actinocatenispora rupis</name>
    <dbReference type="NCBI Taxonomy" id="519421"/>
    <lineage>
        <taxon>Bacteria</taxon>
        <taxon>Bacillati</taxon>
        <taxon>Actinomycetota</taxon>
        <taxon>Actinomycetes</taxon>
        <taxon>Micromonosporales</taxon>
        <taxon>Micromonosporaceae</taxon>
        <taxon>Actinocatenispora</taxon>
    </lineage>
</organism>
<gene>
    <name evidence="2" type="ORF">Aru02nite_36770</name>
</gene>
<evidence type="ECO:0000256" key="1">
    <source>
        <dbReference type="SAM" id="Phobius"/>
    </source>
</evidence>
<dbReference type="Proteomes" id="UP000612808">
    <property type="component" value="Unassembled WGS sequence"/>
</dbReference>
<proteinExistence type="predicted"/>
<keyword evidence="1" id="KW-1133">Transmembrane helix</keyword>
<keyword evidence="1" id="KW-0472">Membrane</keyword>
<comment type="caution">
    <text evidence="2">The sequence shown here is derived from an EMBL/GenBank/DDBJ whole genome shotgun (WGS) entry which is preliminary data.</text>
</comment>
<keyword evidence="1" id="KW-0812">Transmembrane</keyword>
<accession>A0A8J3J250</accession>
<name>A0A8J3J250_9ACTN</name>
<sequence length="230" mass="24363">MSEIGDPTPRDRYRRAVAALAEPLHDRVAGHDRADQALLAGRREIAARVADSATLVRASDEDVARARAGVRETDDEAARIWRELRAFAGRRGELGPPPPALAPEPNRPAYPAELLAHADRTVARARRGELRMPPPLPIWLAMLAAGLLGALILAGVGRALLVAAHGMPTGERSATRIVAEIAFFAAPVAGIPLALAWLSRYGQPMTPRGFAVVLGTGIVVGCGLFGLLAH</sequence>
<protein>
    <submittedName>
        <fullName evidence="2">Uncharacterized protein</fullName>
    </submittedName>
</protein>
<dbReference type="EMBL" id="BOMB01000021">
    <property type="protein sequence ID" value="GID12788.1"/>
    <property type="molecule type" value="Genomic_DNA"/>
</dbReference>